<protein>
    <recommendedName>
        <fullName evidence="3">MmcQ/YjbR family DNA-binding protein</fullName>
    </recommendedName>
</protein>
<dbReference type="SUPFAM" id="SSF142906">
    <property type="entry name" value="YjbR-like"/>
    <property type="match status" value="1"/>
</dbReference>
<dbReference type="PANTHER" id="PTHR35145">
    <property type="entry name" value="CYTOPLASMIC PROTEIN-RELATED"/>
    <property type="match status" value="1"/>
</dbReference>
<dbReference type="STRING" id="1035839.GCA_000238795_00167"/>
<proteinExistence type="predicted"/>
<reference evidence="1 2" key="1">
    <citation type="submission" date="2018-05" db="EMBL/GenBank/DDBJ databases">
        <title>Draft Genome Sequences for a Diverse set of 7 Haemophilus Species.</title>
        <authorList>
            <person name="Nichols M."/>
            <person name="Topaz N."/>
            <person name="Wang X."/>
            <person name="Wang X."/>
            <person name="Boxrud D."/>
        </authorList>
    </citation>
    <scope>NUCLEOTIDE SEQUENCE [LARGE SCALE GENOMIC DNA]</scope>
    <source>
        <strain evidence="1 2">C2002001239</strain>
    </source>
</reference>
<dbReference type="InterPro" id="IPR058532">
    <property type="entry name" value="YjbR/MT2646/Rv2570-like"/>
</dbReference>
<dbReference type="Pfam" id="PF04237">
    <property type="entry name" value="YjbR"/>
    <property type="match status" value="1"/>
</dbReference>
<dbReference type="PANTHER" id="PTHR35145:SF1">
    <property type="entry name" value="CYTOPLASMIC PROTEIN"/>
    <property type="match status" value="1"/>
</dbReference>
<dbReference type="Proteomes" id="UP000253872">
    <property type="component" value="Unassembled WGS sequence"/>
</dbReference>
<dbReference type="AlphaFoldDB" id="A0A369YIG0"/>
<comment type="caution">
    <text evidence="1">The sequence shown here is derived from an EMBL/GenBank/DDBJ whole genome shotgun (WGS) entry which is preliminary data.</text>
</comment>
<evidence type="ECO:0000313" key="1">
    <source>
        <dbReference type="EMBL" id="RDE73663.1"/>
    </source>
</evidence>
<dbReference type="InterPro" id="IPR038056">
    <property type="entry name" value="YjbR-like_sf"/>
</dbReference>
<dbReference type="EMBL" id="QEPN01000001">
    <property type="protein sequence ID" value="RDE73663.1"/>
    <property type="molecule type" value="Genomic_DNA"/>
</dbReference>
<dbReference type="Gene3D" id="3.90.1150.30">
    <property type="match status" value="1"/>
</dbReference>
<dbReference type="InterPro" id="IPR007351">
    <property type="entry name" value="YjbR"/>
</dbReference>
<name>A0A369YIG0_9PAST</name>
<sequence length="119" mass="13894">MRQAQQVFDYAANQYATQPEYLWAKHPEYAVLRHGNARGKWYALIGKISKTKLGLKEEGEADFINLKCPPDMVSILQQSPNFLPVYHMNKIHWLTIVLDHGVETEEIFKLLDWSYDLTK</sequence>
<evidence type="ECO:0000313" key="2">
    <source>
        <dbReference type="Proteomes" id="UP000253872"/>
    </source>
</evidence>
<evidence type="ECO:0008006" key="3">
    <source>
        <dbReference type="Google" id="ProtNLM"/>
    </source>
</evidence>
<gene>
    <name evidence="1" type="ORF">DPV93_00460</name>
</gene>
<accession>A0A369YIG0</accession>
<organism evidence="1 2">
    <name type="scientific">Haemophilus sputorum</name>
    <dbReference type="NCBI Taxonomy" id="1078480"/>
    <lineage>
        <taxon>Bacteria</taxon>
        <taxon>Pseudomonadati</taxon>
        <taxon>Pseudomonadota</taxon>
        <taxon>Gammaproteobacteria</taxon>
        <taxon>Pasteurellales</taxon>
        <taxon>Pasteurellaceae</taxon>
        <taxon>Haemophilus</taxon>
    </lineage>
</organism>
<dbReference type="RefSeq" id="WP_111401339.1">
    <property type="nucleotide sequence ID" value="NZ_QEPN01000001.1"/>
</dbReference>